<protein>
    <submittedName>
        <fullName evidence="2">Uncharacterized protein</fullName>
    </submittedName>
</protein>
<evidence type="ECO:0000313" key="3">
    <source>
        <dbReference type="Proteomes" id="UP000054632"/>
    </source>
</evidence>
<evidence type="ECO:0000313" key="2">
    <source>
        <dbReference type="EMBL" id="KRY69257.1"/>
    </source>
</evidence>
<organism evidence="2 3">
    <name type="scientific">Trichinella pseudospiralis</name>
    <name type="common">Parasitic roundworm</name>
    <dbReference type="NCBI Taxonomy" id="6337"/>
    <lineage>
        <taxon>Eukaryota</taxon>
        <taxon>Metazoa</taxon>
        <taxon>Ecdysozoa</taxon>
        <taxon>Nematoda</taxon>
        <taxon>Enoplea</taxon>
        <taxon>Dorylaimia</taxon>
        <taxon>Trichinellida</taxon>
        <taxon>Trichinellidae</taxon>
        <taxon>Trichinella</taxon>
    </lineage>
</organism>
<gene>
    <name evidence="2" type="ORF">T4A_7064</name>
</gene>
<evidence type="ECO:0000256" key="1">
    <source>
        <dbReference type="SAM" id="SignalP"/>
    </source>
</evidence>
<name>A0A0V1E601_TRIPS</name>
<comment type="caution">
    <text evidence="2">The sequence shown here is derived from an EMBL/GenBank/DDBJ whole genome shotgun (WGS) entry which is preliminary data.</text>
</comment>
<dbReference type="EMBL" id="JYDR01000094">
    <property type="protein sequence ID" value="KRY69257.1"/>
    <property type="molecule type" value="Genomic_DNA"/>
</dbReference>
<dbReference type="AlphaFoldDB" id="A0A0V1E601"/>
<reference evidence="2 3" key="1">
    <citation type="submission" date="2015-01" db="EMBL/GenBank/DDBJ databases">
        <title>Evolution of Trichinella species and genotypes.</title>
        <authorList>
            <person name="Korhonen P.K."/>
            <person name="Edoardo P."/>
            <person name="Giuseppe L.R."/>
            <person name="Gasser R.B."/>
        </authorList>
    </citation>
    <scope>NUCLEOTIDE SEQUENCE [LARGE SCALE GENOMIC DNA]</scope>
    <source>
        <strain evidence="2">ISS13</strain>
    </source>
</reference>
<sequence length="71" mass="8437">MTYLCFLCKFFIKLLGGIQISHMKIEFTANNNRKLVMNRLKTDPYQFCYSRKVEGRNDMNNCIYLFKAAEV</sequence>
<feature type="chain" id="PRO_5006877087" evidence="1">
    <location>
        <begin position="18"/>
        <end position="71"/>
    </location>
</feature>
<dbReference type="Proteomes" id="UP000054632">
    <property type="component" value="Unassembled WGS sequence"/>
</dbReference>
<accession>A0A0V1E601</accession>
<proteinExistence type="predicted"/>
<feature type="signal peptide" evidence="1">
    <location>
        <begin position="1"/>
        <end position="17"/>
    </location>
</feature>
<keyword evidence="1" id="KW-0732">Signal</keyword>